<evidence type="ECO:0000259" key="6">
    <source>
        <dbReference type="Pfam" id="PF07992"/>
    </source>
</evidence>
<comment type="similarity">
    <text evidence="1">Belongs to the NADH dehydrogenase family.</text>
</comment>
<dbReference type="PANTHER" id="PTHR43706">
    <property type="entry name" value="NADH DEHYDROGENASE"/>
    <property type="match status" value="1"/>
</dbReference>
<name>A0AAI8VUL8_9PEZI</name>
<sequence>MSKPTLAIIGSGWAGFTLSQRVSLEKYNITVISPVRTIQYTPLLASAACGLYNFRLAEEPVRRKKRAPGLQYYKAVATSIDFDKRIVYCKDATQIGDEKPQDFEVAYDKVAIAPGCDIQDFGTPGAKDHALFLRTTNDARLIQQRLLEMLDKASLPNVSEAEQRAILSIRIVGGGAIGIEAAAELYDLWHEEMRFLCPQLDGKLTVTIHDIAPAILTTFDSRLAEYATQSLKGRHIELKTSSHIEKVEADGIVTKEDGKLPAGLLIWATGNKASSLVEQLDVKKPEKGLPRILTDRCLRVLRPDGSPMEDVYGLGDAADIEGESLPTLAEVALQKGEYLSNALNAHDGTTAAKPFEHKQRALLAYLGRHDGIIAGREDWTGISAWLAWRSGSLAWTRSWRRRISIFISWVFVWIGGRDIARP</sequence>
<keyword evidence="8" id="KW-1185">Reference proteome</keyword>
<dbReference type="Proteomes" id="UP001295740">
    <property type="component" value="Unassembled WGS sequence"/>
</dbReference>
<dbReference type="PANTHER" id="PTHR43706:SF17">
    <property type="entry name" value="NADH DEHYDROGENASE (EUROFUNG)"/>
    <property type="match status" value="1"/>
</dbReference>
<protein>
    <submittedName>
        <fullName evidence="7">Uu.00g069810.m01.CDS01</fullName>
    </submittedName>
</protein>
<dbReference type="GO" id="GO:0005739">
    <property type="term" value="C:mitochondrion"/>
    <property type="evidence" value="ECO:0007669"/>
    <property type="project" value="TreeGrafter"/>
</dbReference>
<dbReference type="Gene3D" id="3.50.50.100">
    <property type="match status" value="1"/>
</dbReference>
<dbReference type="PRINTS" id="PR00368">
    <property type="entry name" value="FADPNR"/>
</dbReference>
<evidence type="ECO:0000256" key="1">
    <source>
        <dbReference type="ARBA" id="ARBA00005272"/>
    </source>
</evidence>
<keyword evidence="3" id="KW-0274">FAD</keyword>
<dbReference type="Pfam" id="PF07992">
    <property type="entry name" value="Pyr_redox_2"/>
    <property type="match status" value="1"/>
</dbReference>
<gene>
    <name evidence="7" type="ORF">KHLLAP_LOCUS11824</name>
</gene>
<reference evidence="7" key="1">
    <citation type="submission" date="2023-10" db="EMBL/GenBank/DDBJ databases">
        <authorList>
            <person name="Hackl T."/>
        </authorList>
    </citation>
    <scope>NUCLEOTIDE SEQUENCE</scope>
</reference>
<dbReference type="InterPro" id="IPR023753">
    <property type="entry name" value="FAD/NAD-binding_dom"/>
</dbReference>
<dbReference type="InterPro" id="IPR045024">
    <property type="entry name" value="NDH-2"/>
</dbReference>
<proteinExistence type="inferred from homology"/>
<dbReference type="AlphaFoldDB" id="A0AAI8VUL8"/>
<accession>A0AAI8VUL8</accession>
<dbReference type="InterPro" id="IPR036188">
    <property type="entry name" value="FAD/NAD-bd_sf"/>
</dbReference>
<keyword evidence="5" id="KW-0520">NAD</keyword>
<evidence type="ECO:0000256" key="2">
    <source>
        <dbReference type="ARBA" id="ARBA00022630"/>
    </source>
</evidence>
<dbReference type="PRINTS" id="PR00411">
    <property type="entry name" value="PNDRDTASEI"/>
</dbReference>
<feature type="domain" description="FAD/NAD(P)-binding" evidence="6">
    <location>
        <begin position="6"/>
        <end position="336"/>
    </location>
</feature>
<dbReference type="GO" id="GO:0003954">
    <property type="term" value="F:NADH dehydrogenase activity"/>
    <property type="evidence" value="ECO:0007669"/>
    <property type="project" value="InterPro"/>
</dbReference>
<dbReference type="SUPFAM" id="SSF51905">
    <property type="entry name" value="FAD/NAD(P)-binding domain"/>
    <property type="match status" value="2"/>
</dbReference>
<keyword evidence="2" id="KW-0285">Flavoprotein</keyword>
<dbReference type="EMBL" id="CAUWAG010000018">
    <property type="protein sequence ID" value="CAJ2511356.1"/>
    <property type="molecule type" value="Genomic_DNA"/>
</dbReference>
<organism evidence="7 8">
    <name type="scientific">Anthostomella pinea</name>
    <dbReference type="NCBI Taxonomy" id="933095"/>
    <lineage>
        <taxon>Eukaryota</taxon>
        <taxon>Fungi</taxon>
        <taxon>Dikarya</taxon>
        <taxon>Ascomycota</taxon>
        <taxon>Pezizomycotina</taxon>
        <taxon>Sordariomycetes</taxon>
        <taxon>Xylariomycetidae</taxon>
        <taxon>Xylariales</taxon>
        <taxon>Xylariaceae</taxon>
        <taxon>Anthostomella</taxon>
    </lineage>
</organism>
<evidence type="ECO:0000313" key="8">
    <source>
        <dbReference type="Proteomes" id="UP001295740"/>
    </source>
</evidence>
<evidence type="ECO:0000256" key="5">
    <source>
        <dbReference type="ARBA" id="ARBA00023027"/>
    </source>
</evidence>
<evidence type="ECO:0000256" key="3">
    <source>
        <dbReference type="ARBA" id="ARBA00022827"/>
    </source>
</evidence>
<keyword evidence="4" id="KW-0560">Oxidoreductase</keyword>
<comment type="caution">
    <text evidence="7">The sequence shown here is derived from an EMBL/GenBank/DDBJ whole genome shotgun (WGS) entry which is preliminary data.</text>
</comment>
<evidence type="ECO:0000256" key="4">
    <source>
        <dbReference type="ARBA" id="ARBA00023002"/>
    </source>
</evidence>
<evidence type="ECO:0000313" key="7">
    <source>
        <dbReference type="EMBL" id="CAJ2511356.1"/>
    </source>
</evidence>